<gene>
    <name evidence="1" type="ORF">QE152_g28489</name>
</gene>
<keyword evidence="2" id="KW-1185">Reference proteome</keyword>
<accession>A0AAW1JK10</accession>
<sequence>MSSLNISIQKVRLWTDSTIVLSWIKSPSRTWKTFVSNRVSEIQTLTKDENWHHVRTNENPADIISRGTTLDELSRSTLWWQGPDWLSMSAENFPTLNSADSQQINQNQLFESIH</sequence>
<proteinExistence type="predicted"/>
<protein>
    <recommendedName>
        <fullName evidence="3">RNase H type-1 domain-containing protein</fullName>
    </recommendedName>
</protein>
<dbReference type="Proteomes" id="UP001458880">
    <property type="component" value="Unassembled WGS sequence"/>
</dbReference>
<evidence type="ECO:0008006" key="3">
    <source>
        <dbReference type="Google" id="ProtNLM"/>
    </source>
</evidence>
<dbReference type="EMBL" id="JASPKY010000357">
    <property type="protein sequence ID" value="KAK9704107.1"/>
    <property type="molecule type" value="Genomic_DNA"/>
</dbReference>
<evidence type="ECO:0000313" key="1">
    <source>
        <dbReference type="EMBL" id="KAK9704107.1"/>
    </source>
</evidence>
<reference evidence="1 2" key="1">
    <citation type="journal article" date="2024" name="BMC Genomics">
        <title>De novo assembly and annotation of Popillia japonica's genome with initial clues to its potential as an invasive pest.</title>
        <authorList>
            <person name="Cucini C."/>
            <person name="Boschi S."/>
            <person name="Funari R."/>
            <person name="Cardaioli E."/>
            <person name="Iannotti N."/>
            <person name="Marturano G."/>
            <person name="Paoli F."/>
            <person name="Bruttini M."/>
            <person name="Carapelli A."/>
            <person name="Frati F."/>
            <person name="Nardi F."/>
        </authorList>
    </citation>
    <scope>NUCLEOTIDE SEQUENCE [LARGE SCALE GENOMIC DNA]</scope>
    <source>
        <strain evidence="1">DMR45628</strain>
    </source>
</reference>
<dbReference type="PANTHER" id="PTHR22955:SF77">
    <property type="entry name" value="ASPARTIC PUTATIVE DOMAIN-CONTAINING PROTEIN-RELATED"/>
    <property type="match status" value="1"/>
</dbReference>
<dbReference type="PANTHER" id="PTHR22955">
    <property type="entry name" value="RETROTRANSPOSON"/>
    <property type="match status" value="1"/>
</dbReference>
<name>A0AAW1JK10_POPJA</name>
<comment type="caution">
    <text evidence="1">The sequence shown here is derived from an EMBL/GenBank/DDBJ whole genome shotgun (WGS) entry which is preliminary data.</text>
</comment>
<dbReference type="AlphaFoldDB" id="A0AAW1JK10"/>
<organism evidence="1 2">
    <name type="scientific">Popillia japonica</name>
    <name type="common">Japanese beetle</name>
    <dbReference type="NCBI Taxonomy" id="7064"/>
    <lineage>
        <taxon>Eukaryota</taxon>
        <taxon>Metazoa</taxon>
        <taxon>Ecdysozoa</taxon>
        <taxon>Arthropoda</taxon>
        <taxon>Hexapoda</taxon>
        <taxon>Insecta</taxon>
        <taxon>Pterygota</taxon>
        <taxon>Neoptera</taxon>
        <taxon>Endopterygota</taxon>
        <taxon>Coleoptera</taxon>
        <taxon>Polyphaga</taxon>
        <taxon>Scarabaeiformia</taxon>
        <taxon>Scarabaeidae</taxon>
        <taxon>Rutelinae</taxon>
        <taxon>Popillia</taxon>
    </lineage>
</organism>
<evidence type="ECO:0000313" key="2">
    <source>
        <dbReference type="Proteomes" id="UP001458880"/>
    </source>
</evidence>